<dbReference type="EMBL" id="CM042009">
    <property type="protein sequence ID" value="KAI3789029.1"/>
    <property type="molecule type" value="Genomic_DNA"/>
</dbReference>
<proteinExistence type="predicted"/>
<comment type="caution">
    <text evidence="1">The sequence shown here is derived from an EMBL/GenBank/DDBJ whole genome shotgun (WGS) entry which is preliminary data.</text>
</comment>
<protein>
    <submittedName>
        <fullName evidence="1">Uncharacterized protein</fullName>
    </submittedName>
</protein>
<organism evidence="1 2">
    <name type="scientific">Cichorium intybus</name>
    <name type="common">Chicory</name>
    <dbReference type="NCBI Taxonomy" id="13427"/>
    <lineage>
        <taxon>Eukaryota</taxon>
        <taxon>Viridiplantae</taxon>
        <taxon>Streptophyta</taxon>
        <taxon>Embryophyta</taxon>
        <taxon>Tracheophyta</taxon>
        <taxon>Spermatophyta</taxon>
        <taxon>Magnoliopsida</taxon>
        <taxon>eudicotyledons</taxon>
        <taxon>Gunneridae</taxon>
        <taxon>Pentapetalae</taxon>
        <taxon>asterids</taxon>
        <taxon>campanulids</taxon>
        <taxon>Asterales</taxon>
        <taxon>Asteraceae</taxon>
        <taxon>Cichorioideae</taxon>
        <taxon>Cichorieae</taxon>
        <taxon>Cichoriinae</taxon>
        <taxon>Cichorium</taxon>
    </lineage>
</organism>
<gene>
    <name evidence="1" type="ORF">L2E82_01814</name>
</gene>
<accession>A0ACB9GZX1</accession>
<reference evidence="1 2" key="2">
    <citation type="journal article" date="2022" name="Mol. Ecol. Resour.">
        <title>The genomes of chicory, endive, great burdock and yacon provide insights into Asteraceae paleo-polyploidization history and plant inulin production.</title>
        <authorList>
            <person name="Fan W."/>
            <person name="Wang S."/>
            <person name="Wang H."/>
            <person name="Wang A."/>
            <person name="Jiang F."/>
            <person name="Liu H."/>
            <person name="Zhao H."/>
            <person name="Xu D."/>
            <person name="Zhang Y."/>
        </authorList>
    </citation>
    <scope>NUCLEOTIDE SEQUENCE [LARGE SCALE GENOMIC DNA]</scope>
    <source>
        <strain evidence="2">cv. Punajuju</strain>
        <tissue evidence="1">Leaves</tissue>
    </source>
</reference>
<reference evidence="2" key="1">
    <citation type="journal article" date="2022" name="Mol. Ecol. Resour.">
        <title>The genomes of chicory, endive, great burdock and yacon provide insights into Asteraceae palaeo-polyploidization history and plant inulin production.</title>
        <authorList>
            <person name="Fan W."/>
            <person name="Wang S."/>
            <person name="Wang H."/>
            <person name="Wang A."/>
            <person name="Jiang F."/>
            <person name="Liu H."/>
            <person name="Zhao H."/>
            <person name="Xu D."/>
            <person name="Zhang Y."/>
        </authorList>
    </citation>
    <scope>NUCLEOTIDE SEQUENCE [LARGE SCALE GENOMIC DNA]</scope>
    <source>
        <strain evidence="2">cv. Punajuju</strain>
    </source>
</reference>
<dbReference type="Proteomes" id="UP001055811">
    <property type="component" value="Linkage Group LG01"/>
</dbReference>
<sequence>MILMLPLIPVFHSNTLPLTALHDLSLSLSPSLTTARRKENEEISSAAINKRHQEGKEQKQKGTNCWWRWLKVLVAIAEGGDNGDVYLKEVADG</sequence>
<name>A0ACB9GZX1_CICIN</name>
<evidence type="ECO:0000313" key="2">
    <source>
        <dbReference type="Proteomes" id="UP001055811"/>
    </source>
</evidence>
<evidence type="ECO:0000313" key="1">
    <source>
        <dbReference type="EMBL" id="KAI3789029.1"/>
    </source>
</evidence>
<keyword evidence="2" id="KW-1185">Reference proteome</keyword>